<comment type="similarity">
    <text evidence="3">Belongs to the ABC transporter superfamily. ABCC family. Conjugate transporter (TC 3.A.1.208) subfamily.</text>
</comment>
<evidence type="ECO:0000256" key="15">
    <source>
        <dbReference type="ARBA" id="ARBA00022967"/>
    </source>
</evidence>
<keyword evidence="8" id="KW-0926">Vacuole</keyword>
<dbReference type="PROSITE" id="PS50893">
    <property type="entry name" value="ABC_TRANSPORTER_2"/>
    <property type="match status" value="2"/>
</dbReference>
<keyword evidence="11" id="KW-0677">Repeat</keyword>
<feature type="domain" description="Protein kinase" evidence="20">
    <location>
        <begin position="60"/>
        <end position="356"/>
    </location>
</feature>
<dbReference type="PROSITE" id="PS50011">
    <property type="entry name" value="PROTEIN_KINASE_DOM"/>
    <property type="match status" value="1"/>
</dbReference>
<dbReference type="FunFam" id="1.10.510.10:FF:000049">
    <property type="entry name" value="Mitogen-activated protein kinase"/>
    <property type="match status" value="1"/>
</dbReference>
<dbReference type="InterPro" id="IPR011009">
    <property type="entry name" value="Kinase-like_dom_sf"/>
</dbReference>
<dbReference type="PROSITE" id="PS00108">
    <property type="entry name" value="PROTEIN_KINASE_ST"/>
    <property type="match status" value="1"/>
</dbReference>
<sequence length="1900" mass="216824">MEHQNNNINHLNKDELNNDNTQAINEQQSDDNSNNNTNSGSNFTRTQIFGTVFETPSNRYSNLQPVGMGAFGLVCSATDNYSLTETYDEETGEQSSQFSNKQVAIKKIMKPFSTSVLSKRTYRELKLMSELRHENLISLEDIYISPLDDIYFVTELLGTDLQRLLQARPLEKQFVQYFLYQILRGLKYVHSAGVVHRDLKPSNILINENCDLKICDFGLARVQDPQMTGYVATRYYRAPEIMLTWQKYDTAVDIWSTGCIFSEMMEGQPLFPGRDHVHQFSIITELLGSPPPEMIETICSENTLNFVQSLPYKEPIPFEDRFKNWDPLAIDLLEKMLYFDPKRRITAAEALQHPYLEPYHDPTDEPEADCTFNWSEFDDNKVRELPVDEWKARINKLISPKYGDFTLEFNNGILCLSALFMLIFGFQQIIDCRGTGIIINKYRKNWVLLARLWFTATILIIQFSLLIKIFKYNDWSNWFAPSSIVNTLVVLGNLVAFALSFYDFEVSEFTNGVLLSYWLWNCFINFFLLVHVLVRSHYKNIFVYGIENIGKYYFALLALSSINLLVHWLPEKHLLPYFQLEQDNIAIHSSKVDNPYNHANIFSKISFSWMTNLMKLGYEKYLDEKDLYELPKEFKSESVSEKIARVFKKNPNSLAFSIFTTFKKEIFLSGIFKLTYDILSFTQPQILKALINFVSNYNKYSAVNPEKFPIIKGCMLTIYMFLVGFIQTCILHQYFFLNFNSGMNCRSGLTSIIYKKALRLGSENNELGSTGDIVNLMSVDVQRLQDLFQWGQIIWSGPTQLLLALFELYQLLGKSMLVGVAIILIMIPINSSIIRFQKSLQKKQMGYKDSRTKLISEILNAIKSIKLYCWEGFFKAKLDHIRNDQELKNLKTMGIVQACTSFQFNMVPFLVSSTTFIVFVMFNKNTPLSTEIVFPALALFNLLQFPLAVIPMVITSFVEASVSVERLTKFLNNDELQVDSMKKLPIRDNAKKGDVLVKLDNCTFLWQRKPEYKVALSNISFVGEKGKLHCIVSKIGNGKSALMKAMLGDIVRIEGEGYIKGSVAYCSQNPWIINATIKDNVVFGKRFDPDFYDKTIKACSLDRDLEIFSEGDKTVVGEKGLQLSGGMKARVALARAVYARADVYLLDDPLSAVDEHVAKHLLKHVLGPHGLLQSKCRILATNKITSLNISDSVTLLENGSIVERGHFDDLIKLGDSSKLGKLINEFGKKNDDNQSEEQDEQKKKKIERNNIKIEALIDNEADSLSSKDSKELEAFEELLDKRSLRRASDATLRSIGFFEGHDGTGNEESKEKREVGKVKWDIYLEYAKACNPKFVLVCVVCIILAMSLSVCGNVWLKYWSEKNTDAGSNPNFKFYSFVYLAFGAGSAFTNLVSVLILWVFCTIKGSRKLHDNMITTILKAPMSFFETTHTGRILNRFTNDIYKIDEMLGRTFMQFFNNVIKVTFTIVVITFTTWQFVFLILPLMVVYTYYQQYYMRTSRELRRLDSTTRSPIYSHFQESLGGLSTIRAYNHENRFIHLNQCKVDNNMCAYYPSVNANRWLACRIESLSSFIIFATGSLCMYRLSTSNLTAGAIGLALSYCLQITQSLNWIVRMTVEVETNIVSVERVKEYSELKEEAPFYIPEKKPPSNWPSKTGGIEFRDFCMRYRETLPLALKHIDLSIKAGEKIGIVGRTGCGKSSLISSLFRLVEAASGSIWIDGINVCEIGLHDLRSKISIIPQDSQIFKGTIRDNIDPTRQFTNEQIWKALELSHLKEYVINDLEGNLESEVSEGGSNLSSGYAQLLNLARALLISTKTSILVLDEATAQVDVETDKIIQETIKTAFKDKIIISIAHRIHTILSFDKIIALDAGEVIEFDTPQNLIANKEGIFYSLCKEAGLAE</sequence>
<dbReference type="SUPFAM" id="SSF90123">
    <property type="entry name" value="ABC transporter transmembrane region"/>
    <property type="match status" value="2"/>
</dbReference>
<dbReference type="InterPro" id="IPR036640">
    <property type="entry name" value="ABC1_TM_sf"/>
</dbReference>
<feature type="transmembrane region" description="Helical" evidence="19">
    <location>
        <begin position="1462"/>
        <end position="1490"/>
    </location>
</feature>
<dbReference type="InterPro" id="IPR027417">
    <property type="entry name" value="P-loop_NTPase"/>
</dbReference>
<dbReference type="CDD" id="cd18603">
    <property type="entry name" value="ABC_6TM_MRP1_2_3_6_D2_like"/>
    <property type="match status" value="1"/>
</dbReference>
<evidence type="ECO:0000256" key="10">
    <source>
        <dbReference type="ARBA" id="ARBA00022692"/>
    </source>
</evidence>
<dbReference type="Pfam" id="PF24357">
    <property type="entry name" value="TMD0_ABC"/>
    <property type="match status" value="1"/>
</dbReference>
<dbReference type="SUPFAM" id="SSF56112">
    <property type="entry name" value="Protein kinase-like (PK-like)"/>
    <property type="match status" value="1"/>
</dbReference>
<keyword evidence="12" id="KW-0547">Nucleotide-binding</keyword>
<dbReference type="SMART" id="SM00382">
    <property type="entry name" value="AAA"/>
    <property type="match status" value="2"/>
</dbReference>
<evidence type="ECO:0000313" key="23">
    <source>
        <dbReference type="EMBL" id="OBA28461.1"/>
    </source>
</evidence>
<feature type="domain" description="ABC transmembrane type-1" evidence="22">
    <location>
        <begin position="667"/>
        <end position="959"/>
    </location>
</feature>
<evidence type="ECO:0000256" key="14">
    <source>
        <dbReference type="ARBA" id="ARBA00022840"/>
    </source>
</evidence>
<evidence type="ECO:0000256" key="18">
    <source>
        <dbReference type="ARBA" id="ARBA00053425"/>
    </source>
</evidence>
<feature type="transmembrane region" description="Helical" evidence="19">
    <location>
        <begin position="552"/>
        <end position="569"/>
    </location>
</feature>
<dbReference type="PANTHER" id="PTHR24223:SF443">
    <property type="entry name" value="MULTIDRUG-RESISTANCE LIKE PROTEIN 1, ISOFORM I"/>
    <property type="match status" value="1"/>
</dbReference>
<evidence type="ECO:0000256" key="4">
    <source>
        <dbReference type="ARBA" id="ARBA00012411"/>
    </source>
</evidence>
<dbReference type="Pfam" id="PF00664">
    <property type="entry name" value="ABC_membrane"/>
    <property type="match status" value="2"/>
</dbReference>
<dbReference type="InterPro" id="IPR000719">
    <property type="entry name" value="Prot_kinase_dom"/>
</dbReference>
<evidence type="ECO:0000256" key="8">
    <source>
        <dbReference type="ARBA" id="ARBA00022554"/>
    </source>
</evidence>
<dbReference type="PROSITE" id="PS00211">
    <property type="entry name" value="ABC_TRANSPORTER_1"/>
    <property type="match status" value="1"/>
</dbReference>
<evidence type="ECO:0000256" key="6">
    <source>
        <dbReference type="ARBA" id="ARBA00022527"/>
    </source>
</evidence>
<dbReference type="FunFam" id="3.40.50.300:FF:000565">
    <property type="entry name" value="ABC bile acid transporter"/>
    <property type="match status" value="1"/>
</dbReference>
<comment type="subcellular location">
    <subcellularLocation>
        <location evidence="2">Vacuole membrane</location>
        <topology evidence="2">Multi-pass membrane protein</topology>
    </subcellularLocation>
</comment>
<keyword evidence="16 19" id="KW-1133">Transmembrane helix</keyword>
<gene>
    <name evidence="23" type="ORF">HANVADRAFT_601</name>
</gene>
<dbReference type="GO" id="GO:0042144">
    <property type="term" value="P:vacuole fusion, non-autophagic"/>
    <property type="evidence" value="ECO:0007669"/>
    <property type="project" value="UniProtKB-ARBA"/>
</dbReference>
<comment type="cofactor">
    <cofactor evidence="1">
        <name>Mg(2+)</name>
        <dbReference type="ChEBI" id="CHEBI:18420"/>
    </cofactor>
</comment>
<dbReference type="InterPro" id="IPR056227">
    <property type="entry name" value="TMD0_ABC"/>
</dbReference>
<dbReference type="FunFam" id="1.20.1560.10:FF:000020">
    <property type="entry name" value="ABC metal ion transporter"/>
    <property type="match status" value="1"/>
</dbReference>
<evidence type="ECO:0000256" key="1">
    <source>
        <dbReference type="ARBA" id="ARBA00001946"/>
    </source>
</evidence>
<comment type="function">
    <text evidence="18">Cooperates for the ATP-dependent vacuolar transport of bilirubin and glutathione conjugates.</text>
</comment>
<feature type="transmembrane region" description="Helical" evidence="19">
    <location>
        <begin position="514"/>
        <end position="532"/>
    </location>
</feature>
<keyword evidence="6" id="KW-0723">Serine/threonine-protein kinase</keyword>
<dbReference type="EMBL" id="LXPE01000003">
    <property type="protein sequence ID" value="OBA28461.1"/>
    <property type="molecule type" value="Genomic_DNA"/>
</dbReference>
<proteinExistence type="inferred from homology"/>
<feature type="domain" description="ABC transporter" evidence="21">
    <location>
        <begin position="1657"/>
        <end position="1894"/>
    </location>
</feature>
<dbReference type="FunFam" id="1.20.1560.10:FF:000001">
    <property type="entry name" value="ATP-binding cassette subfamily C member 1"/>
    <property type="match status" value="1"/>
</dbReference>
<evidence type="ECO:0000256" key="12">
    <source>
        <dbReference type="ARBA" id="ARBA00022741"/>
    </source>
</evidence>
<feature type="transmembrane region" description="Helical" evidence="19">
    <location>
        <begin position="716"/>
        <end position="736"/>
    </location>
</feature>
<dbReference type="EC" id="2.7.11.24" evidence="4"/>
<dbReference type="SUPFAM" id="SSF52540">
    <property type="entry name" value="P-loop containing nucleoside triphosphate hydrolases"/>
    <property type="match status" value="2"/>
</dbReference>
<feature type="transmembrane region" description="Helical" evidence="19">
    <location>
        <begin position="934"/>
        <end position="958"/>
    </location>
</feature>
<dbReference type="Pfam" id="PF00069">
    <property type="entry name" value="Pkinase"/>
    <property type="match status" value="1"/>
</dbReference>
<keyword evidence="17 19" id="KW-0472">Membrane</keyword>
<dbReference type="CDD" id="cd18595">
    <property type="entry name" value="ABC_6TM_MRP1_2_3_6_D1_like"/>
    <property type="match status" value="1"/>
</dbReference>
<keyword evidence="14" id="KW-0067">ATP-binding</keyword>
<keyword evidence="15" id="KW-1278">Translocase</keyword>
<evidence type="ECO:0000256" key="7">
    <source>
        <dbReference type="ARBA" id="ARBA00022553"/>
    </source>
</evidence>
<evidence type="ECO:0000256" key="3">
    <source>
        <dbReference type="ARBA" id="ARBA00009726"/>
    </source>
</evidence>
<feature type="transmembrane region" description="Helical" evidence="19">
    <location>
        <begin position="1334"/>
        <end position="1356"/>
    </location>
</feature>
<dbReference type="GO" id="GO:0016887">
    <property type="term" value="F:ATP hydrolysis activity"/>
    <property type="evidence" value="ECO:0007669"/>
    <property type="project" value="InterPro"/>
</dbReference>
<evidence type="ECO:0000313" key="24">
    <source>
        <dbReference type="Proteomes" id="UP000092321"/>
    </source>
</evidence>
<evidence type="ECO:0000256" key="19">
    <source>
        <dbReference type="SAM" id="Phobius"/>
    </source>
</evidence>
<keyword evidence="5" id="KW-0813">Transport</keyword>
<dbReference type="GO" id="GO:0000329">
    <property type="term" value="C:fungal-type vacuole membrane"/>
    <property type="evidence" value="ECO:0007669"/>
    <property type="project" value="UniProtKB-ARBA"/>
</dbReference>
<evidence type="ECO:0000256" key="2">
    <source>
        <dbReference type="ARBA" id="ARBA00004128"/>
    </source>
</evidence>
<evidence type="ECO:0000259" key="20">
    <source>
        <dbReference type="PROSITE" id="PS50011"/>
    </source>
</evidence>
<keyword evidence="7" id="KW-0597">Phosphoprotein</keyword>
<dbReference type="GO" id="GO:0140359">
    <property type="term" value="F:ABC-type transporter activity"/>
    <property type="evidence" value="ECO:0007669"/>
    <property type="project" value="InterPro"/>
</dbReference>
<dbReference type="GO" id="GO:0004707">
    <property type="term" value="F:MAP kinase activity"/>
    <property type="evidence" value="ECO:0007669"/>
    <property type="project" value="UniProtKB-EC"/>
</dbReference>
<name>A0A1B7TI94_9ASCO</name>
<keyword evidence="24" id="KW-1185">Reference proteome</keyword>
<keyword evidence="9" id="KW-0808">Transferase</keyword>
<evidence type="ECO:0000256" key="13">
    <source>
        <dbReference type="ARBA" id="ARBA00022777"/>
    </source>
</evidence>
<organism evidence="23 24">
    <name type="scientific">Hanseniaspora valbyensis NRRL Y-1626</name>
    <dbReference type="NCBI Taxonomy" id="766949"/>
    <lineage>
        <taxon>Eukaryota</taxon>
        <taxon>Fungi</taxon>
        <taxon>Dikarya</taxon>
        <taxon>Ascomycota</taxon>
        <taxon>Saccharomycotina</taxon>
        <taxon>Saccharomycetes</taxon>
        <taxon>Saccharomycodales</taxon>
        <taxon>Saccharomycodaceae</taxon>
        <taxon>Hanseniaspora</taxon>
    </lineage>
</organism>
<dbReference type="PROSITE" id="PS50929">
    <property type="entry name" value="ABC_TM1F"/>
    <property type="match status" value="2"/>
</dbReference>
<feature type="transmembrane region" description="Helical" evidence="19">
    <location>
        <begin position="409"/>
        <end position="426"/>
    </location>
</feature>
<evidence type="ECO:0000256" key="5">
    <source>
        <dbReference type="ARBA" id="ARBA00022448"/>
    </source>
</evidence>
<dbReference type="GO" id="GO:0042592">
    <property type="term" value="P:homeostatic process"/>
    <property type="evidence" value="ECO:0007669"/>
    <property type="project" value="UniProtKB-ARBA"/>
</dbReference>
<dbReference type="InterPro" id="IPR003527">
    <property type="entry name" value="MAP_kinase_CS"/>
</dbReference>
<dbReference type="InterPro" id="IPR011527">
    <property type="entry name" value="ABC1_TM_dom"/>
</dbReference>
<reference evidence="24" key="1">
    <citation type="journal article" date="2016" name="Proc. Natl. Acad. Sci. U.S.A.">
        <title>Comparative genomics of biotechnologically important yeasts.</title>
        <authorList>
            <person name="Riley R."/>
            <person name="Haridas S."/>
            <person name="Wolfe K.H."/>
            <person name="Lopes M.R."/>
            <person name="Hittinger C.T."/>
            <person name="Goeker M."/>
            <person name="Salamov A.A."/>
            <person name="Wisecaver J.H."/>
            <person name="Long T.M."/>
            <person name="Calvey C.H."/>
            <person name="Aerts A.L."/>
            <person name="Barry K.W."/>
            <person name="Choi C."/>
            <person name="Clum A."/>
            <person name="Coughlan A.Y."/>
            <person name="Deshpande S."/>
            <person name="Douglass A.P."/>
            <person name="Hanson S.J."/>
            <person name="Klenk H.-P."/>
            <person name="LaButti K.M."/>
            <person name="Lapidus A."/>
            <person name="Lindquist E.A."/>
            <person name="Lipzen A.M."/>
            <person name="Meier-Kolthoff J.P."/>
            <person name="Ohm R.A."/>
            <person name="Otillar R.P."/>
            <person name="Pangilinan J.L."/>
            <person name="Peng Y."/>
            <person name="Rokas A."/>
            <person name="Rosa C.A."/>
            <person name="Scheuner C."/>
            <person name="Sibirny A.A."/>
            <person name="Slot J.C."/>
            <person name="Stielow J.B."/>
            <person name="Sun H."/>
            <person name="Kurtzman C.P."/>
            <person name="Blackwell M."/>
            <person name="Grigoriev I.V."/>
            <person name="Jeffries T.W."/>
        </authorList>
    </citation>
    <scope>NUCLEOTIDE SEQUENCE [LARGE SCALE GENOMIC DNA]</scope>
    <source>
        <strain evidence="24">NRRL Y-1626</strain>
    </source>
</reference>
<keyword evidence="13" id="KW-0418">Kinase</keyword>
<dbReference type="PROSITE" id="PS01351">
    <property type="entry name" value="MAPK"/>
    <property type="match status" value="1"/>
</dbReference>
<dbReference type="Gene3D" id="1.20.1560.10">
    <property type="entry name" value="ABC transporter type 1, transmembrane domain"/>
    <property type="match status" value="2"/>
</dbReference>
<feature type="transmembrane region" description="Helical" evidence="19">
    <location>
        <begin position="1376"/>
        <end position="1400"/>
    </location>
</feature>
<dbReference type="Gene3D" id="3.30.200.20">
    <property type="entry name" value="Phosphorylase Kinase, domain 1"/>
    <property type="match status" value="1"/>
</dbReference>
<evidence type="ECO:0000256" key="9">
    <source>
        <dbReference type="ARBA" id="ARBA00022679"/>
    </source>
</evidence>
<protein>
    <recommendedName>
        <fullName evidence="4">mitogen-activated protein kinase</fullName>
        <ecNumber evidence="4">2.7.11.24</ecNumber>
    </recommendedName>
</protein>
<evidence type="ECO:0000256" key="17">
    <source>
        <dbReference type="ARBA" id="ARBA00023136"/>
    </source>
</evidence>
<dbReference type="FunFam" id="3.40.50.300:FF:000450">
    <property type="entry name" value="ABC transporter C family member 2"/>
    <property type="match status" value="1"/>
</dbReference>
<dbReference type="GO" id="GO:0005524">
    <property type="term" value="F:ATP binding"/>
    <property type="evidence" value="ECO:0007669"/>
    <property type="project" value="UniProtKB-KW"/>
</dbReference>
<dbReference type="InterPro" id="IPR017871">
    <property type="entry name" value="ABC_transporter-like_CS"/>
</dbReference>
<dbReference type="Gene3D" id="1.10.510.10">
    <property type="entry name" value="Transferase(Phosphotransferase) domain 1"/>
    <property type="match status" value="1"/>
</dbReference>
<dbReference type="InterPro" id="IPR050173">
    <property type="entry name" value="ABC_transporter_C-like"/>
</dbReference>
<comment type="caution">
    <text evidence="23">The sequence shown here is derived from an EMBL/GenBank/DDBJ whole genome shotgun (WGS) entry which is preliminary data.</text>
</comment>
<evidence type="ECO:0000256" key="11">
    <source>
        <dbReference type="ARBA" id="ARBA00022737"/>
    </source>
</evidence>
<feature type="transmembrane region" description="Helical" evidence="19">
    <location>
        <begin position="816"/>
        <end position="836"/>
    </location>
</feature>
<dbReference type="InterPro" id="IPR003593">
    <property type="entry name" value="AAA+_ATPase"/>
</dbReference>
<evidence type="ECO:0000259" key="21">
    <source>
        <dbReference type="PROSITE" id="PS50893"/>
    </source>
</evidence>
<keyword evidence="10 19" id="KW-0812">Transmembrane</keyword>
<dbReference type="CDD" id="cd03250">
    <property type="entry name" value="ABCC_MRP_domain1"/>
    <property type="match status" value="1"/>
</dbReference>
<dbReference type="SMART" id="SM00220">
    <property type="entry name" value="S_TKc"/>
    <property type="match status" value="1"/>
</dbReference>
<dbReference type="InterPro" id="IPR003439">
    <property type="entry name" value="ABC_transporter-like_ATP-bd"/>
</dbReference>
<feature type="transmembrane region" description="Helical" evidence="19">
    <location>
        <begin position="446"/>
        <end position="467"/>
    </location>
</feature>
<evidence type="ECO:0000256" key="16">
    <source>
        <dbReference type="ARBA" id="ARBA00022989"/>
    </source>
</evidence>
<accession>A0A1B7TI94</accession>
<dbReference type="PANTHER" id="PTHR24223">
    <property type="entry name" value="ATP-BINDING CASSETTE SUB-FAMILY C"/>
    <property type="match status" value="1"/>
</dbReference>
<dbReference type="InterPro" id="IPR008271">
    <property type="entry name" value="Ser/Thr_kinase_AS"/>
</dbReference>
<dbReference type="OrthoDB" id="6500128at2759"/>
<feature type="transmembrane region" description="Helical" evidence="19">
    <location>
        <begin position="902"/>
        <end position="922"/>
    </location>
</feature>
<dbReference type="Pfam" id="PF00005">
    <property type="entry name" value="ABC_tran"/>
    <property type="match status" value="2"/>
</dbReference>
<dbReference type="Proteomes" id="UP000092321">
    <property type="component" value="Unassembled WGS sequence"/>
</dbReference>
<dbReference type="CDD" id="cd03244">
    <property type="entry name" value="ABCC_MRP_domain2"/>
    <property type="match status" value="1"/>
</dbReference>
<feature type="domain" description="ABC transporter" evidence="21">
    <location>
        <begin position="997"/>
        <end position="1223"/>
    </location>
</feature>
<dbReference type="Gene3D" id="3.40.50.300">
    <property type="entry name" value="P-loop containing nucleotide triphosphate hydrolases"/>
    <property type="match status" value="2"/>
</dbReference>
<feature type="transmembrane region" description="Helical" evidence="19">
    <location>
        <begin position="479"/>
        <end position="502"/>
    </location>
</feature>
<evidence type="ECO:0000259" key="22">
    <source>
        <dbReference type="PROSITE" id="PS50929"/>
    </source>
</evidence>
<feature type="domain" description="ABC transmembrane type-1" evidence="22">
    <location>
        <begin position="1336"/>
        <end position="1619"/>
    </location>
</feature>